<dbReference type="Gene3D" id="2.60.40.10">
    <property type="entry name" value="Immunoglobulins"/>
    <property type="match status" value="1"/>
</dbReference>
<name>A0ABD4RFS8_9CLOT</name>
<gene>
    <name evidence="4" type="ORF">K4H94_02575</name>
</gene>
<dbReference type="EMBL" id="JAIFTX010000004">
    <property type="protein sequence ID" value="MBX7289936.1"/>
    <property type="molecule type" value="Genomic_DNA"/>
</dbReference>
<dbReference type="SMART" id="SM00646">
    <property type="entry name" value="Ami_3"/>
    <property type="match status" value="1"/>
</dbReference>
<evidence type="ECO:0000313" key="5">
    <source>
        <dbReference type="Proteomes" id="UP000775179"/>
    </source>
</evidence>
<comment type="caution">
    <text evidence="4">The sequence shown here is derived from an EMBL/GenBank/DDBJ whole genome shotgun (WGS) entry which is preliminary data.</text>
</comment>
<organism evidence="4 5">
    <name type="scientific">Clostridium chauvoei</name>
    <dbReference type="NCBI Taxonomy" id="46867"/>
    <lineage>
        <taxon>Bacteria</taxon>
        <taxon>Bacillati</taxon>
        <taxon>Bacillota</taxon>
        <taxon>Clostridia</taxon>
        <taxon>Eubacteriales</taxon>
        <taxon>Clostridiaceae</taxon>
        <taxon>Clostridium</taxon>
    </lineage>
</organism>
<proteinExistence type="predicted"/>
<dbReference type="InterPro" id="IPR011123">
    <property type="entry name" value="Y_Y_Y"/>
</dbReference>
<dbReference type="InterPro" id="IPR050695">
    <property type="entry name" value="N-acetylmuramoyl_amidase_3"/>
</dbReference>
<accession>A0ABD4RFS8</accession>
<sequence length="1356" mass="149981">MKKIKNLTLLTVLVFIFNIIMPVVNVNAVMQNTVTEGTNIKEETNKVSNDVKTEKEPSLEKTDGQGEDSVLEKSNTEEQATELSGSGVVEAKTVMQPVTNDMIISLENPLVDHNLTDSFFVKGWALSSNNVSEVEVFVDNQSVGQATYGVRRNDISKKYPNYPNSSQSGFTKEVTGISNGAHTVKVVATDIKGVTKEASTIINVNNAKTVIMSEGVAKRSQMISFLQKKNSSKSLSYITNFVDWTLEEAATEGINADILFAQIMLETGYLKFGGDVKEEQNNFAGLGAVGNGAPGESFPSIQIGIRAVVQHLKAYASTEPLKLECVDTRFGYVERGCAKYVEHLGIKENPKGKGWAVAQSYGYSILRIVNELKREVVVDASRVSQFNVTGELKTGSNVTLTGKAEPSADSLYKFIVKTPAGEWITVQDFSNNTKVNFVPETAGEYRFVMHIKHKNSSEVYDDYTYVDKTVKGVSNVTDLTIKGNNVVNGEVTFIASAKPEVDTLYKFIVKDPSGAWTDIQDYSSNNTVKYTPKKAGVYRYVVHVKHKTSTAAYDTFTYKDVDVIVAKDAKSTLKSFNVTGDKFAGSTMTMTATADPSASTLYKFIVRDGNGKWITVQDYSNKNTAQYKAPTSGEYRYVVHVKHQNSGREYDDYTYTDMKLIGADSKVTGFTVTGERIAGTEMTLTAKGTPSEDTLYKFIIKDPTGKWTDIQDFSAINTIKYTPQLSGEYRYVVHVKHKTSGKAYDDYTYTDLTVKGNVSTVKKFDVTGEKVAGAEMTLTATGTPEADTLYKFIVKDPNGKWTDIQDYSNKNTVKYTPQLAGEYRYVVHVKHKTSAKAYDDYTYTDLKVTGEDLTSKIESFTVTGDKIAGSTMTMTAKAQPAADTLYKFIVRDSEGKWVDVQDFSAKTTADYKPLKSGDYRFVVHIKHKGSKKAYDDFKFTDITVKASIIKTKLKSFEVTGENFVGSNISLKAEATEANSEFKFMLREDSTGNWFTIQDYSARNKANFNFVRPGNYRVVVHTKHATSENSYDDFDYRDVVVSVSESKLTSFNATGVSSVGKQITMSASADQAADTLYKFIVKNDATGEWITVKDFDEINQAVFTPESEGAYRLVVHAKHRLSKKVYDDFRYVDVVVRNRKLVVVDAGHNFGGDDGAYATHNGVTYSERDLNMQVAVKVQAELESRGFEVVMTRKPTDRETLEMRESLKKRVNIANSLNADFFVSIHQNTVGIVPHSATGMEVYYSTAAPLSGGATLADGREVNMRAGEGNKTLSLQEKIAISRAVGSDIVNTVTSTMGINNRGLKDEDFYVVKNTLMPSVLVECGFISNPEEAKNLANNAKQQQMAKLIVDSISRNL</sequence>
<dbReference type="PANTHER" id="PTHR30404:SF0">
    <property type="entry name" value="N-ACETYLMURAMOYL-L-ALANINE AMIDASE AMIC"/>
    <property type="match status" value="1"/>
</dbReference>
<protein>
    <submittedName>
        <fullName evidence="4">N-acetylmuramoyl-L-alanine amidase</fullName>
        <ecNumber evidence="4">3.5.1.28</ecNumber>
    </submittedName>
</protein>
<dbReference type="CDD" id="cd02696">
    <property type="entry name" value="MurNAc-LAA"/>
    <property type="match status" value="1"/>
</dbReference>
<dbReference type="Proteomes" id="UP000775179">
    <property type="component" value="Unassembled WGS sequence"/>
</dbReference>
<dbReference type="GO" id="GO:0008745">
    <property type="term" value="F:N-acetylmuramoyl-L-alanine amidase activity"/>
    <property type="evidence" value="ECO:0007669"/>
    <property type="project" value="UniProtKB-EC"/>
</dbReference>
<dbReference type="Pfam" id="PF07495">
    <property type="entry name" value="Y_Y_Y"/>
    <property type="match status" value="6"/>
</dbReference>
<keyword evidence="1 4" id="KW-0378">Hydrolase</keyword>
<dbReference type="GeneID" id="66300804"/>
<feature type="compositionally biased region" description="Basic and acidic residues" evidence="2">
    <location>
        <begin position="45"/>
        <end position="76"/>
    </location>
</feature>
<dbReference type="PANTHER" id="PTHR30404">
    <property type="entry name" value="N-ACETYLMURAMOYL-L-ALANINE AMIDASE"/>
    <property type="match status" value="1"/>
</dbReference>
<evidence type="ECO:0000259" key="3">
    <source>
        <dbReference type="SMART" id="SM00646"/>
    </source>
</evidence>
<dbReference type="RefSeq" id="WP_021874792.1">
    <property type="nucleotide sequence ID" value="NZ_CP018624.1"/>
</dbReference>
<dbReference type="EC" id="3.5.1.28" evidence="4"/>
<evidence type="ECO:0000256" key="1">
    <source>
        <dbReference type="ARBA" id="ARBA00022801"/>
    </source>
</evidence>
<dbReference type="Pfam" id="PF01520">
    <property type="entry name" value="Amidase_3"/>
    <property type="match status" value="1"/>
</dbReference>
<dbReference type="InterPro" id="IPR002508">
    <property type="entry name" value="MurNAc-LAA_cat"/>
</dbReference>
<feature type="domain" description="MurNAc-LAA" evidence="3">
    <location>
        <begin position="1210"/>
        <end position="1353"/>
    </location>
</feature>
<dbReference type="KEGG" id="cchv:BTM20_02920"/>
<dbReference type="Gene3D" id="3.40.630.40">
    <property type="entry name" value="Zn-dependent exopeptidases"/>
    <property type="match status" value="1"/>
</dbReference>
<dbReference type="SUPFAM" id="SSF53187">
    <property type="entry name" value="Zn-dependent exopeptidases"/>
    <property type="match status" value="1"/>
</dbReference>
<dbReference type="InterPro" id="IPR013783">
    <property type="entry name" value="Ig-like_fold"/>
</dbReference>
<evidence type="ECO:0000313" key="4">
    <source>
        <dbReference type="EMBL" id="MBX7289936.1"/>
    </source>
</evidence>
<dbReference type="Pfam" id="PF01832">
    <property type="entry name" value="Glucosaminidase"/>
    <property type="match status" value="1"/>
</dbReference>
<feature type="region of interest" description="Disordered" evidence="2">
    <location>
        <begin position="45"/>
        <end position="88"/>
    </location>
</feature>
<reference evidence="4 5" key="1">
    <citation type="submission" date="2021-08" db="EMBL/GenBank/DDBJ databases">
        <title>Genome sequence analysis of Clostridium chauvoei strains of European origin and evaluation of typing options for outbreak investigations.</title>
        <authorList>
            <person name="Abdel-Glil M."/>
            <person name="Thomas P."/>
            <person name="Seyboldt C."/>
        </authorList>
    </citation>
    <scope>NUCLEOTIDE SEQUENCE [LARGE SCALE GENOMIC DNA]</scope>
    <source>
        <strain evidence="4 5">S0260-09</strain>
    </source>
</reference>
<evidence type="ECO:0000256" key="2">
    <source>
        <dbReference type="SAM" id="MobiDB-lite"/>
    </source>
</evidence>
<dbReference type="InterPro" id="IPR002901">
    <property type="entry name" value="MGlyc_endo_b_GlcNAc-like_dom"/>
</dbReference>